<keyword evidence="1" id="KW-0238">DNA-binding</keyword>
<dbReference type="InterPro" id="IPR014710">
    <property type="entry name" value="RmlC-like_jellyroll"/>
</dbReference>
<dbReference type="SUPFAM" id="SSF51182">
    <property type="entry name" value="RmlC-like cupins"/>
    <property type="match status" value="1"/>
</dbReference>
<evidence type="ECO:0000259" key="2">
    <source>
        <dbReference type="PROSITE" id="PS50943"/>
    </source>
</evidence>
<dbReference type="InterPro" id="IPR013096">
    <property type="entry name" value="Cupin_2"/>
</dbReference>
<dbReference type="Pfam" id="PF01381">
    <property type="entry name" value="HTH_3"/>
    <property type="match status" value="1"/>
</dbReference>
<comment type="caution">
    <text evidence="3">The sequence shown here is derived from an EMBL/GenBank/DDBJ whole genome shotgun (WGS) entry which is preliminary data.</text>
</comment>
<dbReference type="EMBL" id="BMIU01000001">
    <property type="protein sequence ID" value="GGF19384.1"/>
    <property type="molecule type" value="Genomic_DNA"/>
</dbReference>
<dbReference type="InterPro" id="IPR001387">
    <property type="entry name" value="Cro/C1-type_HTH"/>
</dbReference>
<dbReference type="InterPro" id="IPR050807">
    <property type="entry name" value="TransReg_Diox_bact_type"/>
</dbReference>
<evidence type="ECO:0000256" key="1">
    <source>
        <dbReference type="ARBA" id="ARBA00023125"/>
    </source>
</evidence>
<reference evidence="4" key="1">
    <citation type="journal article" date="2019" name="Int. J. Syst. Evol. Microbiol.">
        <title>The Global Catalogue of Microorganisms (GCM) 10K type strain sequencing project: providing services to taxonomists for standard genome sequencing and annotation.</title>
        <authorList>
            <consortium name="The Broad Institute Genomics Platform"/>
            <consortium name="The Broad Institute Genome Sequencing Center for Infectious Disease"/>
            <person name="Wu L."/>
            <person name="Ma J."/>
        </authorList>
    </citation>
    <scope>NUCLEOTIDE SEQUENCE [LARGE SCALE GENOMIC DNA]</scope>
    <source>
        <strain evidence="4">CGMCC 1.15407</strain>
    </source>
</reference>
<dbReference type="CDD" id="cd02209">
    <property type="entry name" value="cupin_XRE_C"/>
    <property type="match status" value="1"/>
</dbReference>
<dbReference type="InterPro" id="IPR011051">
    <property type="entry name" value="RmlC_Cupin_sf"/>
</dbReference>
<sequence>MMENPEYLTSWIGAKIKDIRKSHNLKLGELADKSGISIAMLSKIENGRVFPTLPSLIQILSTLEVDLNAFFADLKGDKEFPGFLLKKRSQYQSIKKEEAAVGFDYELILNHKIERSSMEISLLTIKGNSQRERVSTDGFEYLYMVKGSLKYELGEHTFDLEEGDSLFFNGNFPHVPVNTRKSDAIILVIYFIELR</sequence>
<dbReference type="PROSITE" id="PS50943">
    <property type="entry name" value="HTH_CROC1"/>
    <property type="match status" value="1"/>
</dbReference>
<protein>
    <submittedName>
        <fullName evidence="3">Transcriptional regulator</fullName>
    </submittedName>
</protein>
<dbReference type="RefSeq" id="WP_244940524.1">
    <property type="nucleotide sequence ID" value="NZ_CP040106.1"/>
</dbReference>
<dbReference type="SMART" id="SM00530">
    <property type="entry name" value="HTH_XRE"/>
    <property type="match status" value="1"/>
</dbReference>
<name>A0ABQ1UL25_9BACT</name>
<feature type="domain" description="HTH cro/C1-type" evidence="2">
    <location>
        <begin position="16"/>
        <end position="70"/>
    </location>
</feature>
<dbReference type="PANTHER" id="PTHR46797:SF1">
    <property type="entry name" value="METHYLPHOSPHONATE SYNTHASE"/>
    <property type="match status" value="1"/>
</dbReference>
<dbReference type="Gene3D" id="1.10.260.40">
    <property type="entry name" value="lambda repressor-like DNA-binding domains"/>
    <property type="match status" value="1"/>
</dbReference>
<dbReference type="Gene3D" id="2.60.120.10">
    <property type="entry name" value="Jelly Rolls"/>
    <property type="match status" value="1"/>
</dbReference>
<evidence type="ECO:0000313" key="3">
    <source>
        <dbReference type="EMBL" id="GGF19384.1"/>
    </source>
</evidence>
<organism evidence="3 4">
    <name type="scientific">Echinicola rosea</name>
    <dbReference type="NCBI Taxonomy" id="1807691"/>
    <lineage>
        <taxon>Bacteria</taxon>
        <taxon>Pseudomonadati</taxon>
        <taxon>Bacteroidota</taxon>
        <taxon>Cytophagia</taxon>
        <taxon>Cytophagales</taxon>
        <taxon>Cyclobacteriaceae</taxon>
        <taxon>Echinicola</taxon>
    </lineage>
</organism>
<dbReference type="InterPro" id="IPR010982">
    <property type="entry name" value="Lambda_DNA-bd_dom_sf"/>
</dbReference>
<proteinExistence type="predicted"/>
<gene>
    <name evidence="3" type="ORF">GCM10011339_04270</name>
</gene>
<dbReference type="CDD" id="cd00093">
    <property type="entry name" value="HTH_XRE"/>
    <property type="match status" value="1"/>
</dbReference>
<dbReference type="Pfam" id="PF07883">
    <property type="entry name" value="Cupin_2"/>
    <property type="match status" value="1"/>
</dbReference>
<accession>A0ABQ1UL25</accession>
<dbReference type="Proteomes" id="UP000647339">
    <property type="component" value="Unassembled WGS sequence"/>
</dbReference>
<evidence type="ECO:0000313" key="4">
    <source>
        <dbReference type="Proteomes" id="UP000647339"/>
    </source>
</evidence>
<dbReference type="PANTHER" id="PTHR46797">
    <property type="entry name" value="HTH-TYPE TRANSCRIPTIONAL REGULATOR"/>
    <property type="match status" value="1"/>
</dbReference>
<dbReference type="SUPFAM" id="SSF47413">
    <property type="entry name" value="lambda repressor-like DNA-binding domains"/>
    <property type="match status" value="1"/>
</dbReference>
<keyword evidence="4" id="KW-1185">Reference proteome</keyword>